<proteinExistence type="predicted"/>
<dbReference type="PANTHER" id="PTHR36529:SF1">
    <property type="entry name" value="GLYCOSYLTRANSFERASE"/>
    <property type="match status" value="1"/>
</dbReference>
<dbReference type="EMBL" id="JAHHHW010000032">
    <property type="protein sequence ID" value="MBW4430774.1"/>
    <property type="molecule type" value="Genomic_DNA"/>
</dbReference>
<organism evidence="1 2">
    <name type="scientific">Pelatocladus maniniholoensis HA4357-MV3</name>
    <dbReference type="NCBI Taxonomy" id="1117104"/>
    <lineage>
        <taxon>Bacteria</taxon>
        <taxon>Bacillati</taxon>
        <taxon>Cyanobacteriota</taxon>
        <taxon>Cyanophyceae</taxon>
        <taxon>Nostocales</taxon>
        <taxon>Nostocaceae</taxon>
        <taxon>Pelatocladus</taxon>
    </lineage>
</organism>
<dbReference type="AlphaFoldDB" id="A0A9E3H474"/>
<dbReference type="NCBIfam" id="TIGR04282">
    <property type="entry name" value="glyco_like_cofC"/>
    <property type="match status" value="1"/>
</dbReference>
<dbReference type="SUPFAM" id="SSF53448">
    <property type="entry name" value="Nucleotide-diphospho-sugar transferases"/>
    <property type="match status" value="1"/>
</dbReference>
<reference evidence="1" key="1">
    <citation type="submission" date="2021-05" db="EMBL/GenBank/DDBJ databases">
        <authorList>
            <person name="Pietrasiak N."/>
            <person name="Ward R."/>
            <person name="Stajich J.E."/>
            <person name="Kurbessoian T."/>
        </authorList>
    </citation>
    <scope>NUCLEOTIDE SEQUENCE</scope>
    <source>
        <strain evidence="1">HA4357-MV3</strain>
    </source>
</reference>
<gene>
    <name evidence="1" type="ORF">KME28_03245</name>
</gene>
<dbReference type="PANTHER" id="PTHR36529">
    <property type="entry name" value="SLL1095 PROTEIN"/>
    <property type="match status" value="1"/>
</dbReference>
<reference evidence="1" key="2">
    <citation type="journal article" date="2022" name="Microbiol. Resour. Announc.">
        <title>Metagenome Sequencing to Explore Phylogenomics of Terrestrial Cyanobacteria.</title>
        <authorList>
            <person name="Ward R.D."/>
            <person name="Stajich J.E."/>
            <person name="Johansen J.R."/>
            <person name="Huntemann M."/>
            <person name="Clum A."/>
            <person name="Foster B."/>
            <person name="Foster B."/>
            <person name="Roux S."/>
            <person name="Palaniappan K."/>
            <person name="Varghese N."/>
            <person name="Mukherjee S."/>
            <person name="Reddy T.B.K."/>
            <person name="Daum C."/>
            <person name="Copeland A."/>
            <person name="Chen I.A."/>
            <person name="Ivanova N.N."/>
            <person name="Kyrpides N.C."/>
            <person name="Shapiro N."/>
            <person name="Eloe-Fadrosh E.A."/>
            <person name="Pietrasiak N."/>
        </authorList>
    </citation>
    <scope>NUCLEOTIDE SEQUENCE</scope>
    <source>
        <strain evidence="1">HA4357-MV3</strain>
    </source>
</reference>
<name>A0A9E3H474_9NOST</name>
<sequence>MLKSPKIAKQHLIIFTRYPEPGLTKTRLIPALGIQGAAHLQRQMTEYTLWKVRELQKAIAISIEVRFTGGNLELMQSWLGIDLIYQSQGEGDLGKRMERSLEYAFSAGAHQAIIIGTDCPDVNIQTLAQAFTNLQHCDIVLGPAVDGGYYLIGLQRLFPELFFDINWGTSHVLQQTVAICHQLNLSIAYLATLADVDRPEDLPIWEKIVFNLKNTPGFQ</sequence>
<comment type="caution">
    <text evidence="1">The sequence shown here is derived from an EMBL/GenBank/DDBJ whole genome shotgun (WGS) entry which is preliminary data.</text>
</comment>
<dbReference type="Gene3D" id="3.90.550.10">
    <property type="entry name" value="Spore Coat Polysaccharide Biosynthesis Protein SpsA, Chain A"/>
    <property type="match status" value="1"/>
</dbReference>
<dbReference type="InterPro" id="IPR029044">
    <property type="entry name" value="Nucleotide-diphossugar_trans"/>
</dbReference>
<accession>A0A9E3H474</accession>
<evidence type="ECO:0000313" key="1">
    <source>
        <dbReference type="EMBL" id="MBW4430774.1"/>
    </source>
</evidence>
<dbReference type="InterPro" id="IPR018641">
    <property type="entry name" value="Trfase_1_rSAM/seldom-assoc"/>
</dbReference>
<dbReference type="Pfam" id="PF09837">
    <property type="entry name" value="DUF2064"/>
    <property type="match status" value="1"/>
</dbReference>
<protein>
    <submittedName>
        <fullName evidence="1">TIGR04282 family arsenosugar biosynthesis glycosyltransferase</fullName>
    </submittedName>
</protein>
<dbReference type="Proteomes" id="UP000813215">
    <property type="component" value="Unassembled WGS sequence"/>
</dbReference>
<evidence type="ECO:0000313" key="2">
    <source>
        <dbReference type="Proteomes" id="UP000813215"/>
    </source>
</evidence>